<evidence type="ECO:0000313" key="3">
    <source>
        <dbReference type="Proteomes" id="UP000267821"/>
    </source>
</evidence>
<dbReference type="Pfam" id="PF05147">
    <property type="entry name" value="LANC_like"/>
    <property type="match status" value="1"/>
</dbReference>
<keyword evidence="1" id="KW-0862">Zinc</keyword>
<dbReference type="GO" id="GO:0046872">
    <property type="term" value="F:metal ion binding"/>
    <property type="evidence" value="ECO:0007669"/>
    <property type="project" value="UniProtKB-KW"/>
</dbReference>
<evidence type="ECO:0000313" key="2">
    <source>
        <dbReference type="EMBL" id="RPB24236.1"/>
    </source>
</evidence>
<gene>
    <name evidence="2" type="ORF">L211DRAFT_824182</name>
</gene>
<name>A0A3N4LN54_9PEZI</name>
<dbReference type="InParanoid" id="A0A3N4LN54"/>
<reference evidence="2 3" key="1">
    <citation type="journal article" date="2018" name="Nat. Ecol. Evol.">
        <title>Pezizomycetes genomes reveal the molecular basis of ectomycorrhizal truffle lifestyle.</title>
        <authorList>
            <person name="Murat C."/>
            <person name="Payen T."/>
            <person name="Noel B."/>
            <person name="Kuo A."/>
            <person name="Morin E."/>
            <person name="Chen J."/>
            <person name="Kohler A."/>
            <person name="Krizsan K."/>
            <person name="Balestrini R."/>
            <person name="Da Silva C."/>
            <person name="Montanini B."/>
            <person name="Hainaut M."/>
            <person name="Levati E."/>
            <person name="Barry K.W."/>
            <person name="Belfiori B."/>
            <person name="Cichocki N."/>
            <person name="Clum A."/>
            <person name="Dockter R.B."/>
            <person name="Fauchery L."/>
            <person name="Guy J."/>
            <person name="Iotti M."/>
            <person name="Le Tacon F."/>
            <person name="Lindquist E.A."/>
            <person name="Lipzen A."/>
            <person name="Malagnac F."/>
            <person name="Mello A."/>
            <person name="Molinier V."/>
            <person name="Miyauchi S."/>
            <person name="Poulain J."/>
            <person name="Riccioni C."/>
            <person name="Rubini A."/>
            <person name="Sitrit Y."/>
            <person name="Splivallo R."/>
            <person name="Traeger S."/>
            <person name="Wang M."/>
            <person name="Zifcakova L."/>
            <person name="Wipf D."/>
            <person name="Zambonelli A."/>
            <person name="Paolocci F."/>
            <person name="Nowrousian M."/>
            <person name="Ottonello S."/>
            <person name="Baldrian P."/>
            <person name="Spatafora J.W."/>
            <person name="Henrissat B."/>
            <person name="Nagy L.G."/>
            <person name="Aury J.M."/>
            <person name="Wincker P."/>
            <person name="Grigoriev I.V."/>
            <person name="Bonfante P."/>
            <person name="Martin F.M."/>
        </authorList>
    </citation>
    <scope>NUCLEOTIDE SEQUENCE [LARGE SCALE GENOMIC DNA]</scope>
    <source>
        <strain evidence="2 3">ATCC MYA-4762</strain>
    </source>
</reference>
<dbReference type="Gene3D" id="1.50.10.10">
    <property type="match status" value="1"/>
</dbReference>
<dbReference type="SUPFAM" id="SSF158745">
    <property type="entry name" value="LanC-like"/>
    <property type="match status" value="1"/>
</dbReference>
<proteinExistence type="predicted"/>
<dbReference type="InterPro" id="IPR007822">
    <property type="entry name" value="LANC-like"/>
</dbReference>
<dbReference type="EMBL" id="ML121542">
    <property type="protein sequence ID" value="RPB24236.1"/>
    <property type="molecule type" value="Genomic_DNA"/>
</dbReference>
<dbReference type="GO" id="GO:0031179">
    <property type="term" value="P:peptide modification"/>
    <property type="evidence" value="ECO:0007669"/>
    <property type="project" value="InterPro"/>
</dbReference>
<keyword evidence="1" id="KW-0479">Metal-binding</keyword>
<keyword evidence="3" id="KW-1185">Reference proteome</keyword>
<organism evidence="2 3">
    <name type="scientific">Terfezia boudieri ATCC MYA-4762</name>
    <dbReference type="NCBI Taxonomy" id="1051890"/>
    <lineage>
        <taxon>Eukaryota</taxon>
        <taxon>Fungi</taxon>
        <taxon>Dikarya</taxon>
        <taxon>Ascomycota</taxon>
        <taxon>Pezizomycotina</taxon>
        <taxon>Pezizomycetes</taxon>
        <taxon>Pezizales</taxon>
        <taxon>Pezizaceae</taxon>
        <taxon>Terfezia</taxon>
    </lineage>
</organism>
<dbReference type="InterPro" id="IPR012341">
    <property type="entry name" value="6hp_glycosidase-like_sf"/>
</dbReference>
<dbReference type="OrthoDB" id="10257263at2759"/>
<evidence type="ECO:0008006" key="4">
    <source>
        <dbReference type="Google" id="ProtNLM"/>
    </source>
</evidence>
<evidence type="ECO:0000256" key="1">
    <source>
        <dbReference type="PIRSR" id="PIRSR607822-1"/>
    </source>
</evidence>
<dbReference type="GO" id="GO:0005975">
    <property type="term" value="P:carbohydrate metabolic process"/>
    <property type="evidence" value="ECO:0007669"/>
    <property type="project" value="InterPro"/>
</dbReference>
<dbReference type="PANTHER" id="PTHR12736:SF7">
    <property type="entry name" value="LANC-LIKE PROTEIN 3"/>
    <property type="match status" value="1"/>
</dbReference>
<dbReference type="PANTHER" id="PTHR12736">
    <property type="entry name" value="LANC-LIKE PROTEIN"/>
    <property type="match status" value="1"/>
</dbReference>
<dbReference type="SMART" id="SM01260">
    <property type="entry name" value="LANC_like"/>
    <property type="match status" value="1"/>
</dbReference>
<dbReference type="GO" id="GO:0005886">
    <property type="term" value="C:plasma membrane"/>
    <property type="evidence" value="ECO:0007669"/>
    <property type="project" value="TreeGrafter"/>
</dbReference>
<dbReference type="PRINTS" id="PR01950">
    <property type="entry name" value="LANCSUPER"/>
</dbReference>
<protein>
    <recommendedName>
        <fullName evidence="4">Lanthionine synthetase C-like protein</fullName>
    </recommendedName>
</protein>
<feature type="binding site" evidence="1">
    <location>
        <position position="320"/>
    </location>
    <ligand>
        <name>Zn(2+)</name>
        <dbReference type="ChEBI" id="CHEBI:29105"/>
    </ligand>
</feature>
<accession>A0A3N4LN54</accession>
<feature type="binding site" evidence="1">
    <location>
        <position position="272"/>
    </location>
    <ligand>
        <name>Zn(2+)</name>
        <dbReference type="ChEBI" id="CHEBI:29105"/>
    </ligand>
</feature>
<feature type="binding site" evidence="1">
    <location>
        <position position="321"/>
    </location>
    <ligand>
        <name>Zn(2+)</name>
        <dbReference type="ChEBI" id="CHEBI:29105"/>
    </ligand>
</feature>
<sequence>MATTERYYTSSSLPPPSPPNHYDHLLSSLNHILTTYPPVHFTHRTFSGLYSGPTSISYLILRLSQLHPTLALRGKSCREWSAEYLSPQPLPARGAAGRISAGNCGVASELLVKPVVEACLAADETLAGQVCELEVLINAKSDEAGGGGGSNEWLYGRSGYLYLLRMLRHFFSGPNVRQMVDLAINNTVARIMDDWRAHPDGEGWMWHGKKYLGAAHGVAGIVAQVVMSCRVTGTPIPEELEGIVSGLLDQQLDTGNWPPSKNSSRDDLVQFCHGAPGMLISLIPIKDSFPALRRRIDSACTRGRQVVEQRGLLTKTPSLCHGITGNALAFEDEETLGRFMGYTTREYLERNVGVFRGLGEKELVDEEFGLFTGEGGRAWGFFVGYLVGQGGGDLWGRVVGFNDL</sequence>
<dbReference type="CDD" id="cd04794">
    <property type="entry name" value="euk_LANCL"/>
    <property type="match status" value="1"/>
</dbReference>
<dbReference type="AlphaFoldDB" id="A0A3N4LN54"/>
<dbReference type="Proteomes" id="UP000267821">
    <property type="component" value="Unassembled WGS sequence"/>
</dbReference>